<feature type="disulfide bond" evidence="13">
    <location>
        <begin position="114"/>
        <end position="141"/>
    </location>
</feature>
<protein>
    <submittedName>
        <fullName evidence="16">Protein lev-9</fullName>
    </submittedName>
</protein>
<evidence type="ECO:0000256" key="10">
    <source>
        <dbReference type="ARBA" id="ARBA00023136"/>
    </source>
</evidence>
<dbReference type="InterPro" id="IPR008197">
    <property type="entry name" value="WAP_dom"/>
</dbReference>
<feature type="disulfide bond" evidence="13">
    <location>
        <begin position="298"/>
        <end position="325"/>
    </location>
</feature>
<evidence type="ECO:0000256" key="13">
    <source>
        <dbReference type="PROSITE-ProRule" id="PRU00302"/>
    </source>
</evidence>
<dbReference type="SMART" id="SM00032">
    <property type="entry name" value="CCP"/>
    <property type="match status" value="10"/>
</dbReference>
<evidence type="ECO:0000313" key="17">
    <source>
        <dbReference type="Proteomes" id="UP000887013"/>
    </source>
</evidence>
<keyword evidence="7" id="KW-0677">Repeat</keyword>
<keyword evidence="12" id="KW-0325">Glycoprotein</keyword>
<feature type="domain" description="Sushi" evidence="14">
    <location>
        <begin position="619"/>
        <end position="682"/>
    </location>
</feature>
<feature type="disulfide bond" evidence="13">
    <location>
        <begin position="356"/>
        <end position="383"/>
    </location>
</feature>
<evidence type="ECO:0000259" key="14">
    <source>
        <dbReference type="PROSITE" id="PS50923"/>
    </source>
</evidence>
<keyword evidence="9" id="KW-0130">Cell adhesion</keyword>
<evidence type="ECO:0000256" key="7">
    <source>
        <dbReference type="ARBA" id="ARBA00022737"/>
    </source>
</evidence>
<feature type="domain" description="Sushi" evidence="14">
    <location>
        <begin position="445"/>
        <end position="502"/>
    </location>
</feature>
<feature type="domain" description="WAP" evidence="15">
    <location>
        <begin position="31"/>
        <end position="85"/>
    </location>
</feature>
<feature type="domain" description="Sushi" evidence="14">
    <location>
        <begin position="503"/>
        <end position="574"/>
    </location>
</feature>
<dbReference type="GO" id="GO:0005576">
    <property type="term" value="C:extracellular region"/>
    <property type="evidence" value="ECO:0007669"/>
    <property type="project" value="UniProtKB-SubCell"/>
</dbReference>
<feature type="domain" description="Sushi" evidence="14">
    <location>
        <begin position="683"/>
        <end position="747"/>
    </location>
</feature>
<comment type="caution">
    <text evidence="16">The sequence shown here is derived from an EMBL/GenBank/DDBJ whole genome shotgun (WGS) entry which is preliminary data.</text>
</comment>
<dbReference type="FunFam" id="2.10.70.10:FF:000011">
    <property type="entry name" value="CUB and sushi domain-containing protein 3 isoform A"/>
    <property type="match status" value="1"/>
</dbReference>
<comment type="subcellular location">
    <subcellularLocation>
        <location evidence="1">Membrane</location>
    </subcellularLocation>
    <subcellularLocation>
        <location evidence="2">Secreted</location>
    </subcellularLocation>
</comment>
<accession>A0A8X6QYK1</accession>
<keyword evidence="11 13" id="KW-1015">Disulfide bond</keyword>
<organism evidence="16 17">
    <name type="scientific">Nephila pilipes</name>
    <name type="common">Giant wood spider</name>
    <name type="synonym">Nephila maculata</name>
    <dbReference type="NCBI Taxonomy" id="299642"/>
    <lineage>
        <taxon>Eukaryota</taxon>
        <taxon>Metazoa</taxon>
        <taxon>Ecdysozoa</taxon>
        <taxon>Arthropoda</taxon>
        <taxon>Chelicerata</taxon>
        <taxon>Arachnida</taxon>
        <taxon>Araneae</taxon>
        <taxon>Araneomorphae</taxon>
        <taxon>Entelegynae</taxon>
        <taxon>Araneoidea</taxon>
        <taxon>Nephilidae</taxon>
        <taxon>Nephila</taxon>
    </lineage>
</organism>
<dbReference type="Gene3D" id="2.10.70.10">
    <property type="entry name" value="Complement Module, domain 1"/>
    <property type="match status" value="10"/>
</dbReference>
<evidence type="ECO:0000256" key="9">
    <source>
        <dbReference type="ARBA" id="ARBA00022889"/>
    </source>
</evidence>
<dbReference type="Proteomes" id="UP000887013">
    <property type="component" value="Unassembled WGS sequence"/>
</dbReference>
<evidence type="ECO:0000256" key="12">
    <source>
        <dbReference type="ARBA" id="ARBA00023180"/>
    </source>
</evidence>
<evidence type="ECO:0000256" key="1">
    <source>
        <dbReference type="ARBA" id="ARBA00004370"/>
    </source>
</evidence>
<feature type="domain" description="Sushi" evidence="14">
    <location>
        <begin position="328"/>
        <end position="385"/>
    </location>
</feature>
<keyword evidence="5 13" id="KW-0768">Sushi</keyword>
<evidence type="ECO:0000256" key="4">
    <source>
        <dbReference type="ARBA" id="ARBA00022536"/>
    </source>
</evidence>
<evidence type="ECO:0000313" key="16">
    <source>
        <dbReference type="EMBL" id="GFU38592.1"/>
    </source>
</evidence>
<reference evidence="16" key="1">
    <citation type="submission" date="2020-08" db="EMBL/GenBank/DDBJ databases">
        <title>Multicomponent nature underlies the extraordinary mechanical properties of spider dragline silk.</title>
        <authorList>
            <person name="Kono N."/>
            <person name="Nakamura H."/>
            <person name="Mori M."/>
            <person name="Yoshida Y."/>
            <person name="Ohtoshi R."/>
            <person name="Malay A.D."/>
            <person name="Moran D.A.P."/>
            <person name="Tomita M."/>
            <person name="Numata K."/>
            <person name="Arakawa K."/>
        </authorList>
    </citation>
    <scope>NUCLEOTIDE SEQUENCE</scope>
</reference>
<evidence type="ECO:0000256" key="6">
    <source>
        <dbReference type="ARBA" id="ARBA00022729"/>
    </source>
</evidence>
<evidence type="ECO:0000256" key="8">
    <source>
        <dbReference type="ARBA" id="ARBA00022837"/>
    </source>
</evidence>
<dbReference type="PANTHER" id="PTHR45656">
    <property type="entry name" value="PROTEIN CBR-CLEC-78"/>
    <property type="match status" value="1"/>
</dbReference>
<feature type="disulfide bond" evidence="13">
    <location>
        <begin position="240"/>
        <end position="267"/>
    </location>
</feature>
<keyword evidence="8" id="KW-0106">Calcium</keyword>
<dbReference type="PROSITE" id="PS51390">
    <property type="entry name" value="WAP"/>
    <property type="match status" value="1"/>
</dbReference>
<sequence length="754" mass="84550">MVESAVYAVFAVNILCCLIKRWTLGLSDSNFNVDDGPDDCPRDRTEATAKGRQCLRKCKSDTDCISSRKRCLCDGLCGWSCVRPDLHCEELPPPENGTIEVTGENFGDTASYTCKEGYWLSGDPVRVCQGDGTWSGKQPECKLKIASMCVPPPQVSYARHSAPLGKEAFPIDSMVQYTCFPGYNPSGFVKAKCLHYNGTAQWFGPDLKCIARSCGPPGEIEHGTREGDVFTFTSRVTYNCSEGFEIIGRPYRYCQSNGQWSGQLPECRPVQCEKPANPQNGRAHYTSVSYNSVVIYECRFGFKLVGPSTRTCSSNKDWDGIEPTCEEIKCEDPGPFYNGYFEGRSYSLGSIVFFRCFEGMKMEGSRSATCLENGNWSNPIPKCLAPCIVPEMEMGNFTDYNPGSHVIHGQEVNITCEPRYAVIHNATPLSCNNGTWTHVPVCAPARCRQLPDKPKHGLVIAPKTDHGMKALFLCRDGYQLAGPNVTECHYGEWTVPTPICKEIYCPFPGVLPNGRVLLVGYMGMYDYRPYVKKVTNNRQIMYECHRHYTLVDGPPGATCVDGQWSPKKMPKCVRGSHPVLTTNQRRRRELLRGRLRMRRGGKRRRRGKVTRSKDRTGKEACTLRETDWMEVEIVRMGRGNESLPHGTVINVTCTAGYHLNIGNRTAKCVRGRWKPKEPECQTLPCLVPTTPNGVYHHFQRAVASKEEISHGEVVMLTCFPGFQQMGPDSLRCWYGDWAVDNLPECVPKDFLYSE</sequence>
<feature type="disulfide bond" evidence="13">
    <location>
        <begin position="718"/>
        <end position="745"/>
    </location>
</feature>
<dbReference type="InterPro" id="IPR035976">
    <property type="entry name" value="Sushi/SCR/CCP_sf"/>
</dbReference>
<name>A0A8X6QYK1_NEPPI</name>
<dbReference type="Pfam" id="PF00084">
    <property type="entry name" value="Sushi"/>
    <property type="match status" value="9"/>
</dbReference>
<evidence type="ECO:0000256" key="5">
    <source>
        <dbReference type="ARBA" id="ARBA00022659"/>
    </source>
</evidence>
<dbReference type="AlphaFoldDB" id="A0A8X6QYK1"/>
<keyword evidence="3" id="KW-0964">Secreted</keyword>
<keyword evidence="17" id="KW-1185">Reference proteome</keyword>
<dbReference type="FunFam" id="2.10.70.10:FF:000064">
    <property type="entry name" value="Fibulin 7"/>
    <property type="match status" value="1"/>
</dbReference>
<feature type="disulfide bond" evidence="13">
    <location>
        <begin position="653"/>
        <end position="680"/>
    </location>
</feature>
<dbReference type="EMBL" id="BMAW01084384">
    <property type="protein sequence ID" value="GFU38592.1"/>
    <property type="molecule type" value="Genomic_DNA"/>
</dbReference>
<comment type="caution">
    <text evidence="13">Lacks conserved residue(s) required for the propagation of feature annotation.</text>
</comment>
<feature type="domain" description="Sushi" evidence="14">
    <location>
        <begin position="86"/>
        <end position="143"/>
    </location>
</feature>
<dbReference type="InterPro" id="IPR000436">
    <property type="entry name" value="Sushi_SCR_CCP_dom"/>
</dbReference>
<evidence type="ECO:0000256" key="3">
    <source>
        <dbReference type="ARBA" id="ARBA00022525"/>
    </source>
</evidence>
<keyword evidence="10" id="KW-0472">Membrane</keyword>
<dbReference type="GO" id="GO:0007155">
    <property type="term" value="P:cell adhesion"/>
    <property type="evidence" value="ECO:0007669"/>
    <property type="project" value="UniProtKB-KW"/>
</dbReference>
<dbReference type="GO" id="GO:0016020">
    <property type="term" value="C:membrane"/>
    <property type="evidence" value="ECO:0007669"/>
    <property type="project" value="UniProtKB-SubCell"/>
</dbReference>
<dbReference type="CDD" id="cd00033">
    <property type="entry name" value="CCP"/>
    <property type="match status" value="8"/>
</dbReference>
<dbReference type="PROSITE" id="PS50923">
    <property type="entry name" value="SUSHI"/>
    <property type="match status" value="9"/>
</dbReference>
<feature type="domain" description="Sushi" evidence="14">
    <location>
        <begin position="147"/>
        <end position="211"/>
    </location>
</feature>
<dbReference type="OrthoDB" id="6418332at2759"/>
<dbReference type="PANTHER" id="PTHR45656:SF4">
    <property type="entry name" value="PROTEIN CBR-CLEC-78"/>
    <property type="match status" value="1"/>
</dbReference>
<evidence type="ECO:0000256" key="2">
    <source>
        <dbReference type="ARBA" id="ARBA00004613"/>
    </source>
</evidence>
<proteinExistence type="predicted"/>
<evidence type="ECO:0000259" key="15">
    <source>
        <dbReference type="PROSITE" id="PS51390"/>
    </source>
</evidence>
<dbReference type="InterPro" id="IPR051277">
    <property type="entry name" value="SEZ6_CSMD_C4BPB_Regulators"/>
</dbReference>
<keyword evidence="4" id="KW-0245">EGF-like domain</keyword>
<feature type="domain" description="Sushi" evidence="14">
    <location>
        <begin position="212"/>
        <end position="269"/>
    </location>
</feature>
<dbReference type="SUPFAM" id="SSF57535">
    <property type="entry name" value="Complement control module/SCR domain"/>
    <property type="match status" value="10"/>
</dbReference>
<evidence type="ECO:0000256" key="11">
    <source>
        <dbReference type="ARBA" id="ARBA00023157"/>
    </source>
</evidence>
<feature type="domain" description="Sushi" evidence="14">
    <location>
        <begin position="270"/>
        <end position="327"/>
    </location>
</feature>
<dbReference type="GO" id="GO:0030414">
    <property type="term" value="F:peptidase inhibitor activity"/>
    <property type="evidence" value="ECO:0007669"/>
    <property type="project" value="InterPro"/>
</dbReference>
<gene>
    <name evidence="16" type="primary">lev-9</name>
    <name evidence="16" type="ORF">NPIL_252951</name>
</gene>
<keyword evidence="6" id="KW-0732">Signal</keyword>